<dbReference type="RefSeq" id="WP_345256458.1">
    <property type="nucleotide sequence ID" value="NZ_BAABGY010000008.1"/>
</dbReference>
<evidence type="ECO:0000256" key="1">
    <source>
        <dbReference type="ARBA" id="ARBA00023027"/>
    </source>
</evidence>
<evidence type="ECO:0000313" key="2">
    <source>
        <dbReference type="EMBL" id="GAA4334630.1"/>
    </source>
</evidence>
<dbReference type="Proteomes" id="UP001501725">
    <property type="component" value="Unassembled WGS sequence"/>
</dbReference>
<organism evidence="2 3">
    <name type="scientific">Flaviaesturariibacter amylovorans</name>
    <dbReference type="NCBI Taxonomy" id="1084520"/>
    <lineage>
        <taxon>Bacteria</taxon>
        <taxon>Pseudomonadati</taxon>
        <taxon>Bacteroidota</taxon>
        <taxon>Chitinophagia</taxon>
        <taxon>Chitinophagales</taxon>
        <taxon>Chitinophagaceae</taxon>
        <taxon>Flaviaestuariibacter</taxon>
    </lineage>
</organism>
<evidence type="ECO:0000313" key="3">
    <source>
        <dbReference type="Proteomes" id="UP001501725"/>
    </source>
</evidence>
<keyword evidence="1" id="KW-0520">NAD</keyword>
<dbReference type="EMBL" id="BAABGY010000008">
    <property type="protein sequence ID" value="GAA4334630.1"/>
    <property type="molecule type" value="Genomic_DNA"/>
</dbReference>
<comment type="caution">
    <text evidence="2">The sequence shown here is derived from an EMBL/GenBank/DDBJ whole genome shotgun (WGS) entry which is preliminary data.</text>
</comment>
<dbReference type="Gene3D" id="3.40.50.720">
    <property type="entry name" value="NAD(P)-binding Rossmann-like Domain"/>
    <property type="match status" value="2"/>
</dbReference>
<dbReference type="PANTHER" id="PTHR43026">
    <property type="entry name" value="2-HYDROXYACID DEHYDROGENASE HOMOLOG 1-RELATED"/>
    <property type="match status" value="1"/>
</dbReference>
<sequence length="74" mass="8338">MYEREKGIFFNDLSGAALEDATLSRLLGMPQVLLTPHQGFATEKALTEIAQTTYHSLQSWHEGKTGPHELHYSH</sequence>
<dbReference type="InterPro" id="IPR058205">
    <property type="entry name" value="D-LDH-like"/>
</dbReference>
<reference evidence="3" key="1">
    <citation type="journal article" date="2019" name="Int. J. Syst. Evol. Microbiol.">
        <title>The Global Catalogue of Microorganisms (GCM) 10K type strain sequencing project: providing services to taxonomists for standard genome sequencing and annotation.</title>
        <authorList>
            <consortium name="The Broad Institute Genomics Platform"/>
            <consortium name="The Broad Institute Genome Sequencing Center for Infectious Disease"/>
            <person name="Wu L."/>
            <person name="Ma J."/>
        </authorList>
    </citation>
    <scope>NUCLEOTIDE SEQUENCE [LARGE SCALE GENOMIC DNA]</scope>
    <source>
        <strain evidence="3">JCM 17919</strain>
    </source>
</reference>
<name>A0ABP8H5F7_9BACT</name>
<dbReference type="PANTHER" id="PTHR43026:SF1">
    <property type="entry name" value="2-HYDROXYACID DEHYDROGENASE HOMOLOG 1-RELATED"/>
    <property type="match status" value="1"/>
</dbReference>
<protein>
    <recommendedName>
        <fullName evidence="4">D-isomer specific 2-hydroxyacid dehydrogenase NAD-binding domain-containing protein</fullName>
    </recommendedName>
</protein>
<accession>A0ABP8H5F7</accession>
<proteinExistence type="predicted"/>
<gene>
    <name evidence="2" type="ORF">GCM10023184_28850</name>
</gene>
<evidence type="ECO:0008006" key="4">
    <source>
        <dbReference type="Google" id="ProtNLM"/>
    </source>
</evidence>
<keyword evidence="3" id="KW-1185">Reference proteome</keyword>